<gene>
    <name evidence="1" type="ORF">MCOR_31820</name>
</gene>
<organism evidence="1 2">
    <name type="scientific">Mytilus coruscus</name>
    <name type="common">Sea mussel</name>
    <dbReference type="NCBI Taxonomy" id="42192"/>
    <lineage>
        <taxon>Eukaryota</taxon>
        <taxon>Metazoa</taxon>
        <taxon>Spiralia</taxon>
        <taxon>Lophotrochozoa</taxon>
        <taxon>Mollusca</taxon>
        <taxon>Bivalvia</taxon>
        <taxon>Autobranchia</taxon>
        <taxon>Pteriomorphia</taxon>
        <taxon>Mytilida</taxon>
        <taxon>Mytiloidea</taxon>
        <taxon>Mytilidae</taxon>
        <taxon>Mytilinae</taxon>
        <taxon>Mytilus</taxon>
    </lineage>
</organism>
<dbReference type="Gene3D" id="2.60.120.10">
    <property type="entry name" value="Jelly Rolls"/>
    <property type="match status" value="1"/>
</dbReference>
<evidence type="ECO:0000313" key="2">
    <source>
        <dbReference type="Proteomes" id="UP000507470"/>
    </source>
</evidence>
<name>A0A6J8CQM0_MYTCO</name>
<accession>A0A6J8CQM0</accession>
<protein>
    <submittedName>
        <fullName evidence="1">Uncharacterized protein</fullName>
    </submittedName>
</protein>
<dbReference type="InterPro" id="IPR018490">
    <property type="entry name" value="cNMP-bd_dom_sf"/>
</dbReference>
<keyword evidence="2" id="KW-1185">Reference proteome</keyword>
<reference evidence="1 2" key="1">
    <citation type="submission" date="2020-06" db="EMBL/GenBank/DDBJ databases">
        <authorList>
            <person name="Li R."/>
            <person name="Bekaert M."/>
        </authorList>
    </citation>
    <scope>NUCLEOTIDE SEQUENCE [LARGE SCALE GENOMIC DNA]</scope>
    <source>
        <strain evidence="2">wild</strain>
    </source>
</reference>
<evidence type="ECO:0000313" key="1">
    <source>
        <dbReference type="EMBL" id="CAC5397384.1"/>
    </source>
</evidence>
<dbReference type="AlphaFoldDB" id="A0A6J8CQM0"/>
<dbReference type="EMBL" id="CACVKT020005675">
    <property type="protein sequence ID" value="CAC5397384.1"/>
    <property type="molecule type" value="Genomic_DNA"/>
</dbReference>
<proteinExistence type="predicted"/>
<dbReference type="OrthoDB" id="6051053at2759"/>
<dbReference type="Proteomes" id="UP000507470">
    <property type="component" value="Unassembled WGS sequence"/>
</dbReference>
<dbReference type="SUPFAM" id="SSF51206">
    <property type="entry name" value="cAMP-binding domain-like"/>
    <property type="match status" value="1"/>
</dbReference>
<dbReference type="InterPro" id="IPR014710">
    <property type="entry name" value="RmlC-like_jellyroll"/>
</dbReference>
<sequence length="175" mass="19994">MDSGTVGRIISLISEPPPDRCEKEILEFLPYLKAKIFALSEMSTDTWVEVLKHAKYRKLRKNRFLKNTIGYTDRLYIVLTGGLSVFIAMQQSVLPPIVDSKNNMIRSIRQFGIEVDSLGLVKVVEERYLNLAINVLGPGKVVEESYRLENVHMITDADTDLMVISKNLYERTMQV</sequence>